<organism evidence="2 3">
    <name type="scientific">Amycolatopsis australiensis</name>
    <dbReference type="NCBI Taxonomy" id="546364"/>
    <lineage>
        <taxon>Bacteria</taxon>
        <taxon>Bacillati</taxon>
        <taxon>Actinomycetota</taxon>
        <taxon>Actinomycetes</taxon>
        <taxon>Pseudonocardiales</taxon>
        <taxon>Pseudonocardiaceae</taxon>
        <taxon>Amycolatopsis</taxon>
    </lineage>
</organism>
<evidence type="ECO:0000256" key="1">
    <source>
        <dbReference type="SAM" id="MobiDB-lite"/>
    </source>
</evidence>
<proteinExistence type="predicted"/>
<protein>
    <submittedName>
        <fullName evidence="2">Uncharacterized protein</fullName>
    </submittedName>
</protein>
<feature type="compositionally biased region" description="Acidic residues" evidence="1">
    <location>
        <begin position="39"/>
        <end position="57"/>
    </location>
</feature>
<evidence type="ECO:0000313" key="3">
    <source>
        <dbReference type="Proteomes" id="UP000182740"/>
    </source>
</evidence>
<accession>A0A1K1S1X5</accession>
<dbReference type="EMBL" id="FPJG01000006">
    <property type="protein sequence ID" value="SFW78310.1"/>
    <property type="molecule type" value="Genomic_DNA"/>
</dbReference>
<evidence type="ECO:0000313" key="2">
    <source>
        <dbReference type="EMBL" id="SFW78310.1"/>
    </source>
</evidence>
<feature type="region of interest" description="Disordered" evidence="1">
    <location>
        <begin position="38"/>
        <end position="58"/>
    </location>
</feature>
<dbReference type="AlphaFoldDB" id="A0A1K1S1X5"/>
<name>A0A1K1S1X5_9PSEU</name>
<dbReference type="STRING" id="546364.SAMN04489730_4494"/>
<gene>
    <name evidence="2" type="ORF">SAMN04489730_4494</name>
</gene>
<reference evidence="3" key="1">
    <citation type="submission" date="2016-11" db="EMBL/GenBank/DDBJ databases">
        <authorList>
            <person name="Varghese N."/>
            <person name="Submissions S."/>
        </authorList>
    </citation>
    <scope>NUCLEOTIDE SEQUENCE [LARGE SCALE GENOMIC DNA]</scope>
    <source>
        <strain evidence="3">DSM 44671</strain>
    </source>
</reference>
<sequence>MLSFGAALRNAAFRRSCGARYIAIPRVAWLGHRAPAPEPADDLEAGIEPPAVDEDLPEPSRKAFTRCAGAASALVYAVPTGALIGTPAGTAIAGAAGVFGWLTGRSLADEYYTRHHGDGPAGTAA</sequence>
<keyword evidence="3" id="KW-1185">Reference proteome</keyword>
<dbReference type="Proteomes" id="UP000182740">
    <property type="component" value="Unassembled WGS sequence"/>
</dbReference>